<dbReference type="SUPFAM" id="SSF51735">
    <property type="entry name" value="NAD(P)-binding Rossmann-fold domains"/>
    <property type="match status" value="1"/>
</dbReference>
<reference evidence="7 8" key="1">
    <citation type="submission" date="2020-02" db="EMBL/GenBank/DDBJ databases">
        <authorList>
            <person name="Zheng R.K."/>
            <person name="Sun C.M."/>
        </authorList>
    </citation>
    <scope>NUCLEOTIDE SEQUENCE [LARGE SCALE GENOMIC DNA]</scope>
    <source>
        <strain evidence="8">rifampicinis</strain>
    </source>
</reference>
<dbReference type="InterPro" id="IPR006153">
    <property type="entry name" value="Cation/H_exchanger_TM"/>
</dbReference>
<dbReference type="InterPro" id="IPR036291">
    <property type="entry name" value="NAD(P)-bd_dom_sf"/>
</dbReference>
<feature type="transmembrane region" description="Helical" evidence="5">
    <location>
        <begin position="61"/>
        <end position="82"/>
    </location>
</feature>
<dbReference type="Gene3D" id="3.40.50.720">
    <property type="entry name" value="NAD(P)-binding Rossmann-like Domain"/>
    <property type="match status" value="1"/>
</dbReference>
<dbReference type="AlphaFoldDB" id="A0A7S8IE34"/>
<keyword evidence="2 5" id="KW-0812">Transmembrane</keyword>
<dbReference type="KEGG" id="pmet:G4Y79_21260"/>
<organism evidence="7 8">
    <name type="scientific">Phototrophicus methaneseepsis</name>
    <dbReference type="NCBI Taxonomy" id="2710758"/>
    <lineage>
        <taxon>Bacteria</taxon>
        <taxon>Bacillati</taxon>
        <taxon>Chloroflexota</taxon>
        <taxon>Candidatus Thermofontia</taxon>
        <taxon>Phototrophicales</taxon>
        <taxon>Phototrophicaceae</taxon>
        <taxon>Phototrophicus</taxon>
    </lineage>
</organism>
<feature type="transmembrane region" description="Helical" evidence="5">
    <location>
        <begin position="356"/>
        <end position="381"/>
    </location>
</feature>
<dbReference type="Pfam" id="PF00999">
    <property type="entry name" value="Na_H_Exchanger"/>
    <property type="match status" value="1"/>
</dbReference>
<dbReference type="InterPro" id="IPR003148">
    <property type="entry name" value="RCK_N"/>
</dbReference>
<gene>
    <name evidence="7" type="ORF">G4Y79_21260</name>
</gene>
<dbReference type="GO" id="GO:1902600">
    <property type="term" value="P:proton transmembrane transport"/>
    <property type="evidence" value="ECO:0007669"/>
    <property type="project" value="InterPro"/>
</dbReference>
<keyword evidence="3 5" id="KW-1133">Transmembrane helix</keyword>
<evidence type="ECO:0000259" key="6">
    <source>
        <dbReference type="PROSITE" id="PS51202"/>
    </source>
</evidence>
<feature type="transmembrane region" description="Helical" evidence="5">
    <location>
        <begin position="35"/>
        <end position="55"/>
    </location>
</feature>
<evidence type="ECO:0000256" key="2">
    <source>
        <dbReference type="ARBA" id="ARBA00022692"/>
    </source>
</evidence>
<keyword evidence="8" id="KW-1185">Reference proteome</keyword>
<feature type="domain" description="RCK C-terminal" evidence="6">
    <location>
        <begin position="559"/>
        <end position="639"/>
    </location>
</feature>
<dbReference type="Gene3D" id="3.30.70.1450">
    <property type="entry name" value="Regulator of K+ conductance, C-terminal domain"/>
    <property type="match status" value="1"/>
</dbReference>
<feature type="transmembrane region" description="Helical" evidence="5">
    <location>
        <begin position="387"/>
        <end position="406"/>
    </location>
</feature>
<name>A0A7S8IE34_9CHLR</name>
<comment type="subcellular location">
    <subcellularLocation>
        <location evidence="1">Membrane</location>
        <topology evidence="1">Multi-pass membrane protein</topology>
    </subcellularLocation>
</comment>
<dbReference type="RefSeq" id="WP_195170255.1">
    <property type="nucleotide sequence ID" value="NZ_CP062983.1"/>
</dbReference>
<dbReference type="PANTHER" id="PTHR43021">
    <property type="entry name" value="NA(+)/H(+) ANTIPORTER-RELATED"/>
    <property type="match status" value="1"/>
</dbReference>
<dbReference type="InterPro" id="IPR036721">
    <property type="entry name" value="RCK_C_sf"/>
</dbReference>
<feature type="transmembrane region" description="Helical" evidence="5">
    <location>
        <begin position="267"/>
        <end position="285"/>
    </location>
</feature>
<evidence type="ECO:0000313" key="7">
    <source>
        <dbReference type="EMBL" id="QPC82186.1"/>
    </source>
</evidence>
<dbReference type="Pfam" id="PF02080">
    <property type="entry name" value="TrkA_C"/>
    <property type="match status" value="1"/>
</dbReference>
<proteinExistence type="predicted"/>
<feature type="transmembrane region" description="Helical" evidence="5">
    <location>
        <begin position="94"/>
        <end position="118"/>
    </location>
</feature>
<protein>
    <submittedName>
        <fullName evidence="7">Cation:proton antiporter</fullName>
    </submittedName>
</protein>
<feature type="transmembrane region" description="Helical" evidence="5">
    <location>
        <begin position="321"/>
        <end position="344"/>
    </location>
</feature>
<dbReference type="GO" id="GO:0016020">
    <property type="term" value="C:membrane"/>
    <property type="evidence" value="ECO:0007669"/>
    <property type="project" value="UniProtKB-SubCell"/>
</dbReference>
<feature type="transmembrane region" description="Helical" evidence="5">
    <location>
        <begin position="6"/>
        <end position="23"/>
    </location>
</feature>
<dbReference type="InterPro" id="IPR006037">
    <property type="entry name" value="RCK_C"/>
</dbReference>
<dbReference type="Proteomes" id="UP000594468">
    <property type="component" value="Chromosome"/>
</dbReference>
<evidence type="ECO:0000256" key="4">
    <source>
        <dbReference type="ARBA" id="ARBA00023136"/>
    </source>
</evidence>
<keyword evidence="4 5" id="KW-0472">Membrane</keyword>
<dbReference type="PROSITE" id="PS51202">
    <property type="entry name" value="RCK_C"/>
    <property type="match status" value="1"/>
</dbReference>
<evidence type="ECO:0000256" key="5">
    <source>
        <dbReference type="SAM" id="Phobius"/>
    </source>
</evidence>
<feature type="transmembrane region" description="Helical" evidence="5">
    <location>
        <begin position="198"/>
        <end position="218"/>
    </location>
</feature>
<sequence length="639" mass="69198">MEVPSIVIYSLSFLLIALAAKQIGKFFSRYELPYITGYLLAGALAGPFILGMLPSEASEELRYIDDIALAVIAFIAGSELYLRELKDRLNAILLNAAGIVIAAFLMLGIAIFFLQSVIPFAADFSTMTRAAVALLGATILLALSPASTIAVIQEVRAKGPFSKTVLSIAVVMDVVIIVLFAVSVAFARAMIDNLVVDVSFAILLIADIAIALVSGYLVGRVIGLVMSLSASNVIKALLLLVIGFIIFELGYSVPEWSYETFGFKIKIEPLLIAMVAGFTVTNFTRYRQPFEDLLHEISPYVYVAFFALTGVGLKLDILFSTLGIALVLFLVRMAAILVGTYAGGTIANESPTFRRWAWMGLITQAGIALGLARETAVAFPATLGGDFSTLIIAVVVLNEVFGPLFLKYVLRRVGEAHVPGDGAGRSVVILGVEQGSMALARQLTADGWHVVVADTNAEHVERLAAEDVDERHIKQVDSPTLKSLFGGSPDTLVAMLEDDEANLRACELAAEDFGVRSMVARVQDIVLRERFESLGVHVLDPASAMVNLLHQYVRAPEAVELLLRQHPDHEVTQITIYDRAIDGLRLRDLRLPNDVLILEIIRDGISIVPDGLSILRVRDDVTLLGSPDSLTEVSLKLGY</sequence>
<dbReference type="PANTHER" id="PTHR43021:SF2">
    <property type="entry name" value="CATION_H+ EXCHANGER DOMAIN-CONTAINING PROTEIN"/>
    <property type="match status" value="1"/>
</dbReference>
<feature type="transmembrane region" description="Helical" evidence="5">
    <location>
        <begin position="130"/>
        <end position="152"/>
    </location>
</feature>
<evidence type="ECO:0000256" key="1">
    <source>
        <dbReference type="ARBA" id="ARBA00004141"/>
    </source>
</evidence>
<dbReference type="GO" id="GO:0015297">
    <property type="term" value="F:antiporter activity"/>
    <property type="evidence" value="ECO:0007669"/>
    <property type="project" value="InterPro"/>
</dbReference>
<dbReference type="Pfam" id="PF02254">
    <property type="entry name" value="TrkA_N"/>
    <property type="match status" value="1"/>
</dbReference>
<evidence type="ECO:0000313" key="8">
    <source>
        <dbReference type="Proteomes" id="UP000594468"/>
    </source>
</evidence>
<dbReference type="EMBL" id="CP062983">
    <property type="protein sequence ID" value="QPC82186.1"/>
    <property type="molecule type" value="Genomic_DNA"/>
</dbReference>
<accession>A0A7S8IE34</accession>
<dbReference type="InterPro" id="IPR038770">
    <property type="entry name" value="Na+/solute_symporter_sf"/>
</dbReference>
<dbReference type="GO" id="GO:0008324">
    <property type="term" value="F:monoatomic cation transmembrane transporter activity"/>
    <property type="evidence" value="ECO:0007669"/>
    <property type="project" value="InterPro"/>
</dbReference>
<feature type="transmembrane region" description="Helical" evidence="5">
    <location>
        <begin position="297"/>
        <end position="315"/>
    </location>
</feature>
<evidence type="ECO:0000256" key="3">
    <source>
        <dbReference type="ARBA" id="ARBA00022989"/>
    </source>
</evidence>
<dbReference type="SUPFAM" id="SSF116726">
    <property type="entry name" value="TrkA C-terminal domain-like"/>
    <property type="match status" value="1"/>
</dbReference>
<dbReference type="GO" id="GO:0006813">
    <property type="term" value="P:potassium ion transport"/>
    <property type="evidence" value="ECO:0007669"/>
    <property type="project" value="InterPro"/>
</dbReference>
<dbReference type="Gene3D" id="1.20.1530.20">
    <property type="match status" value="1"/>
</dbReference>
<feature type="transmembrane region" description="Helical" evidence="5">
    <location>
        <begin position="164"/>
        <end position="186"/>
    </location>
</feature>
<feature type="transmembrane region" description="Helical" evidence="5">
    <location>
        <begin position="225"/>
        <end position="247"/>
    </location>
</feature>